<dbReference type="EMBL" id="AZGY01000024">
    <property type="protein sequence ID" value="KZZ89663.1"/>
    <property type="molecule type" value="Genomic_DNA"/>
</dbReference>
<evidence type="ECO:0000313" key="2">
    <source>
        <dbReference type="Proteomes" id="UP000078544"/>
    </source>
</evidence>
<dbReference type="Proteomes" id="UP000078544">
    <property type="component" value="Unassembled WGS sequence"/>
</dbReference>
<protein>
    <submittedName>
        <fullName evidence="1">Uncharacterized protein</fullName>
    </submittedName>
</protein>
<accession>A0A162I7I7</accession>
<gene>
    <name evidence="1" type="ORF">AAL_07556</name>
</gene>
<sequence length="85" mass="9483">MSLFTCFADGRCEESGKPTRIWRHAAGKTSEVRNLALRQGGADVFPLMHHLDPRRNSSRNFTRRLLLECIELPAAQTVGSVEGSK</sequence>
<comment type="caution">
    <text evidence="1">The sequence shown here is derived from an EMBL/GenBank/DDBJ whole genome shotgun (WGS) entry which is preliminary data.</text>
</comment>
<organism evidence="1 2">
    <name type="scientific">Moelleriella libera RCEF 2490</name>
    <dbReference type="NCBI Taxonomy" id="1081109"/>
    <lineage>
        <taxon>Eukaryota</taxon>
        <taxon>Fungi</taxon>
        <taxon>Dikarya</taxon>
        <taxon>Ascomycota</taxon>
        <taxon>Pezizomycotina</taxon>
        <taxon>Sordariomycetes</taxon>
        <taxon>Hypocreomycetidae</taxon>
        <taxon>Hypocreales</taxon>
        <taxon>Clavicipitaceae</taxon>
        <taxon>Moelleriella</taxon>
    </lineage>
</organism>
<name>A0A162I7I7_9HYPO</name>
<reference evidence="1 2" key="1">
    <citation type="journal article" date="2016" name="Genome Biol. Evol.">
        <title>Divergent and convergent evolution of fungal pathogenicity.</title>
        <authorList>
            <person name="Shang Y."/>
            <person name="Xiao G."/>
            <person name="Zheng P."/>
            <person name="Cen K."/>
            <person name="Zhan S."/>
            <person name="Wang C."/>
        </authorList>
    </citation>
    <scope>NUCLEOTIDE SEQUENCE [LARGE SCALE GENOMIC DNA]</scope>
    <source>
        <strain evidence="1 2">RCEF 2490</strain>
    </source>
</reference>
<evidence type="ECO:0000313" key="1">
    <source>
        <dbReference type="EMBL" id="KZZ89663.1"/>
    </source>
</evidence>
<keyword evidence="2" id="KW-1185">Reference proteome</keyword>
<dbReference type="AlphaFoldDB" id="A0A162I7I7"/>
<proteinExistence type="predicted"/>